<reference evidence="3" key="1">
    <citation type="submission" date="2020-05" db="EMBL/GenBank/DDBJ databases">
        <title>Phylogenomic resolution of chytrid fungi.</title>
        <authorList>
            <person name="Stajich J.E."/>
            <person name="Amses K."/>
            <person name="Simmons R."/>
            <person name="Seto K."/>
            <person name="Myers J."/>
            <person name="Bonds A."/>
            <person name="Quandt C.A."/>
            <person name="Barry K."/>
            <person name="Liu P."/>
            <person name="Grigoriev I."/>
            <person name="Longcore J.E."/>
            <person name="James T.Y."/>
        </authorList>
    </citation>
    <scope>NUCLEOTIDE SEQUENCE</scope>
    <source>
        <strain evidence="3">JEL0318</strain>
    </source>
</reference>
<evidence type="ECO:0000259" key="2">
    <source>
        <dbReference type="PROSITE" id="PS50833"/>
    </source>
</evidence>
<dbReference type="AlphaFoldDB" id="A0AAD5SLH0"/>
<dbReference type="EMBL" id="JADGJD010000001">
    <property type="protein sequence ID" value="KAJ3057579.1"/>
    <property type="molecule type" value="Genomic_DNA"/>
</dbReference>
<evidence type="ECO:0000313" key="4">
    <source>
        <dbReference type="Proteomes" id="UP001212841"/>
    </source>
</evidence>
<organism evidence="3 4">
    <name type="scientific">Rhizophlyctis rosea</name>
    <dbReference type="NCBI Taxonomy" id="64517"/>
    <lineage>
        <taxon>Eukaryota</taxon>
        <taxon>Fungi</taxon>
        <taxon>Fungi incertae sedis</taxon>
        <taxon>Chytridiomycota</taxon>
        <taxon>Chytridiomycota incertae sedis</taxon>
        <taxon>Chytridiomycetes</taxon>
        <taxon>Rhizophlyctidales</taxon>
        <taxon>Rhizophlyctidaceae</taxon>
        <taxon>Rhizophlyctis</taxon>
    </lineage>
</organism>
<accession>A0AAD5SLH0</accession>
<dbReference type="PANTHER" id="PTHR12661">
    <property type="entry name" value="PETER PAN-RELATED"/>
    <property type="match status" value="1"/>
</dbReference>
<dbReference type="Pfam" id="PF04427">
    <property type="entry name" value="Brix"/>
    <property type="match status" value="1"/>
</dbReference>
<dbReference type="InterPro" id="IPR045112">
    <property type="entry name" value="PPAN-like"/>
</dbReference>
<gene>
    <name evidence="3" type="ORF">HK097_000046</name>
</gene>
<protein>
    <recommendedName>
        <fullName evidence="2">Brix domain-containing protein</fullName>
    </recommendedName>
</protein>
<feature type="compositionally biased region" description="Acidic residues" evidence="1">
    <location>
        <begin position="359"/>
        <end position="423"/>
    </location>
</feature>
<sequence length="423" mass="47268">MAKRKKKRTHVKADEEAFEKIPKSFVIKSGVVGKSVSTLVTDLRKAMEPNTATNLRERKGNKLKDFVHVASQLSVTHLLVLSKTPSGINLRVGRIPRGPTLTFRISSYSLTRDVLALQTRPKSPGTEFKTAPLVVLNNFNSDERHIKLVATVFQNLFPPIQVQTMKLADARRVILFNLNPETKEVEFRHYSITVKVTGVSKSVKHIIQTDIPDLNPYTDVSEYILREAYASESDIEDGPESTVTLSQKYIGKGNRQSEQRSIRLVELGPRIQMSLTKIQAGLCGGEVLYHSFVKKTAEEVKQQKQQLQKAAQEKAKRKAEQEKNVEKKKVEAEEKSAADRAAGKAAADKKRGKGTSAGEEGEEEGEEGSDEEMADADDEDEEGEDDAMVEDENEDEDGEEDEMEEDDDDGEGQEDEDEDEDDE</sequence>
<comment type="caution">
    <text evidence="3">The sequence shown here is derived from an EMBL/GenBank/DDBJ whole genome shotgun (WGS) entry which is preliminary data.</text>
</comment>
<feature type="compositionally biased region" description="Basic and acidic residues" evidence="1">
    <location>
        <begin position="311"/>
        <end position="349"/>
    </location>
</feature>
<proteinExistence type="predicted"/>
<dbReference type="PANTHER" id="PTHR12661:SF5">
    <property type="entry name" value="SUPPRESSOR OF SWI4 1 HOMOLOG"/>
    <property type="match status" value="1"/>
</dbReference>
<dbReference type="SUPFAM" id="SSF52954">
    <property type="entry name" value="Class II aaRS ABD-related"/>
    <property type="match status" value="1"/>
</dbReference>
<dbReference type="PROSITE" id="PS50833">
    <property type="entry name" value="BRIX"/>
    <property type="match status" value="1"/>
</dbReference>
<evidence type="ECO:0000256" key="1">
    <source>
        <dbReference type="SAM" id="MobiDB-lite"/>
    </source>
</evidence>
<evidence type="ECO:0000313" key="3">
    <source>
        <dbReference type="EMBL" id="KAJ3057579.1"/>
    </source>
</evidence>
<feature type="domain" description="Brix" evidence="2">
    <location>
        <begin position="22"/>
        <end position="284"/>
    </location>
</feature>
<name>A0AAD5SLH0_9FUNG</name>
<dbReference type="GO" id="GO:0006364">
    <property type="term" value="P:rRNA processing"/>
    <property type="evidence" value="ECO:0007669"/>
    <property type="project" value="InterPro"/>
</dbReference>
<dbReference type="Proteomes" id="UP001212841">
    <property type="component" value="Unassembled WGS sequence"/>
</dbReference>
<dbReference type="GO" id="GO:0030687">
    <property type="term" value="C:preribosome, large subunit precursor"/>
    <property type="evidence" value="ECO:0007669"/>
    <property type="project" value="TreeGrafter"/>
</dbReference>
<dbReference type="GO" id="GO:0000027">
    <property type="term" value="P:ribosomal large subunit assembly"/>
    <property type="evidence" value="ECO:0007669"/>
    <property type="project" value="TreeGrafter"/>
</dbReference>
<dbReference type="InterPro" id="IPR007109">
    <property type="entry name" value="Brix"/>
</dbReference>
<keyword evidence="4" id="KW-1185">Reference proteome</keyword>
<feature type="region of interest" description="Disordered" evidence="1">
    <location>
        <begin position="311"/>
        <end position="423"/>
    </location>
</feature>
<dbReference type="GO" id="GO:0019843">
    <property type="term" value="F:rRNA binding"/>
    <property type="evidence" value="ECO:0007669"/>
    <property type="project" value="InterPro"/>
</dbReference>
<dbReference type="SMART" id="SM00879">
    <property type="entry name" value="Brix"/>
    <property type="match status" value="1"/>
</dbReference>